<proteinExistence type="predicted"/>
<comment type="caution">
    <text evidence="2">The sequence shown here is derived from an EMBL/GenBank/DDBJ whole genome shotgun (WGS) entry which is preliminary data.</text>
</comment>
<organism evidence="2 3">
    <name type="scientific">Clostridium frigoriphilum</name>
    <dbReference type="NCBI Taxonomy" id="443253"/>
    <lineage>
        <taxon>Bacteria</taxon>
        <taxon>Bacillati</taxon>
        <taxon>Bacillota</taxon>
        <taxon>Clostridia</taxon>
        <taxon>Eubacteriales</taxon>
        <taxon>Clostridiaceae</taxon>
        <taxon>Clostridium</taxon>
    </lineage>
</organism>
<keyword evidence="1" id="KW-0175">Coiled coil</keyword>
<dbReference type="RefSeq" id="WP_216256067.1">
    <property type="nucleotide sequence ID" value="NZ_JAZHFS010000068.1"/>
</dbReference>
<reference evidence="2 3" key="1">
    <citation type="submission" date="2023-11" db="EMBL/GenBank/DDBJ databases">
        <title>Draft genome sequence of a psychrophilic Clostridium strain from permafrost water brine.</title>
        <authorList>
            <person name="Shcherbakova V.A."/>
            <person name="Trubitsyn V.E."/>
            <person name="Zakharyuk A.G."/>
        </authorList>
    </citation>
    <scope>NUCLEOTIDE SEQUENCE [LARGE SCALE GENOMIC DNA]</scope>
    <source>
        <strain evidence="2 3">14F</strain>
    </source>
</reference>
<name>A0ABU7UVV5_9CLOT</name>
<sequence>MKRDIRINYSVLERISLNIKKYKTAIETIKEVLRFVNTKLEAENQGEAIEALKENYSELEGDLEGCQEELNDLYTIFDGYISEMQDIIRPVNSSSMMQVDRNDIWWNMESIFRACDEVGILKINVGAGMSLPNLFQSDEDKANSQKNSRMMEDIGDDIKYCYNRLNDNKDDLKNIYDKKVVPYENKDDEYSNKAGKLYFKYTNTWESNVEEGKDFGLTGINFGKGLVNLAGDVLKGGYGLAKGAVVIVGAGVAMKSMMETGDAPDCLKKCITETEGYGKTVSSVLKDPIIIAEGMAQSASDTVEEKGIAYSTSYVFGGVLLTKGLGKVSSVSKAGEAVDVEKNVLVKSKIKVGSSGEGIPLYEVKPRVLEQIYPDDTGVYGYLPKEGTPYDKYDFTDFEMAQKNHLIRQEYLDSSKIVEDKVITMKDSGLRNEEIARQVVDIRNKDKVIARMKMSPEDLAPIEARNLKLYGDKIGPTSEYLFADTKMKLIKRRLYKSDEQVWEQIIGKSMKKDDVMNTLLGIKH</sequence>
<accession>A0ABU7UVV5</accession>
<evidence type="ECO:0000313" key="2">
    <source>
        <dbReference type="EMBL" id="MEF2115428.1"/>
    </source>
</evidence>
<feature type="coiled-coil region" evidence="1">
    <location>
        <begin position="42"/>
        <end position="69"/>
    </location>
</feature>
<dbReference type="Proteomes" id="UP001498469">
    <property type="component" value="Unassembled WGS sequence"/>
</dbReference>
<dbReference type="EMBL" id="JAZHFS010000068">
    <property type="protein sequence ID" value="MEF2115428.1"/>
    <property type="molecule type" value="Genomic_DNA"/>
</dbReference>
<evidence type="ECO:0000256" key="1">
    <source>
        <dbReference type="SAM" id="Coils"/>
    </source>
</evidence>
<gene>
    <name evidence="2" type="ORF">SJI18_24480</name>
</gene>
<protein>
    <recommendedName>
        <fullName evidence="4">LXG domain of WXG superfamily protein</fullName>
    </recommendedName>
</protein>
<evidence type="ECO:0008006" key="4">
    <source>
        <dbReference type="Google" id="ProtNLM"/>
    </source>
</evidence>
<keyword evidence="3" id="KW-1185">Reference proteome</keyword>
<evidence type="ECO:0000313" key="3">
    <source>
        <dbReference type="Proteomes" id="UP001498469"/>
    </source>
</evidence>